<evidence type="ECO:0008006" key="3">
    <source>
        <dbReference type="Google" id="ProtNLM"/>
    </source>
</evidence>
<dbReference type="InterPro" id="IPR036890">
    <property type="entry name" value="HATPase_C_sf"/>
</dbReference>
<gene>
    <name evidence="1" type="ORF">GCM10009801_53050</name>
</gene>
<reference evidence="1 2" key="1">
    <citation type="journal article" date="2019" name="Int. J. Syst. Evol. Microbiol.">
        <title>The Global Catalogue of Microorganisms (GCM) 10K type strain sequencing project: providing services to taxonomists for standard genome sequencing and annotation.</title>
        <authorList>
            <consortium name="The Broad Institute Genomics Platform"/>
            <consortium name="The Broad Institute Genome Sequencing Center for Infectious Disease"/>
            <person name="Wu L."/>
            <person name="Ma J."/>
        </authorList>
    </citation>
    <scope>NUCLEOTIDE SEQUENCE [LARGE SCALE GENOMIC DNA]</scope>
    <source>
        <strain evidence="1 2">JCM 15478</strain>
    </source>
</reference>
<dbReference type="EMBL" id="BAAAPE010000013">
    <property type="protein sequence ID" value="GAA2089021.1"/>
    <property type="molecule type" value="Genomic_DNA"/>
</dbReference>
<protein>
    <recommendedName>
        <fullName evidence="3">Histidine kinase/HSP90-like ATPase domain-containing protein</fullName>
    </recommendedName>
</protein>
<organism evidence="1 2">
    <name type="scientific">Streptomyces albiaxialis</name>
    <dbReference type="NCBI Taxonomy" id="329523"/>
    <lineage>
        <taxon>Bacteria</taxon>
        <taxon>Bacillati</taxon>
        <taxon>Actinomycetota</taxon>
        <taxon>Actinomycetes</taxon>
        <taxon>Kitasatosporales</taxon>
        <taxon>Streptomycetaceae</taxon>
        <taxon>Streptomyces</taxon>
    </lineage>
</organism>
<dbReference type="RefSeq" id="WP_344531801.1">
    <property type="nucleotide sequence ID" value="NZ_BAAAPE010000013.1"/>
</dbReference>
<evidence type="ECO:0000313" key="2">
    <source>
        <dbReference type="Proteomes" id="UP001500016"/>
    </source>
</evidence>
<comment type="caution">
    <text evidence="1">The sequence shown here is derived from an EMBL/GenBank/DDBJ whole genome shotgun (WGS) entry which is preliminary data.</text>
</comment>
<dbReference type="PANTHER" id="PTHR35526">
    <property type="entry name" value="ANTI-SIGMA-F FACTOR RSBW-RELATED"/>
    <property type="match status" value="1"/>
</dbReference>
<accession>A0ABN2WF60</accession>
<keyword evidence="2" id="KW-1185">Reference proteome</keyword>
<dbReference type="PANTHER" id="PTHR35526:SF3">
    <property type="entry name" value="ANTI-SIGMA-F FACTOR RSBW"/>
    <property type="match status" value="1"/>
</dbReference>
<proteinExistence type="predicted"/>
<dbReference type="CDD" id="cd16936">
    <property type="entry name" value="HATPase_RsbW-like"/>
    <property type="match status" value="1"/>
</dbReference>
<dbReference type="Gene3D" id="3.30.565.10">
    <property type="entry name" value="Histidine kinase-like ATPase, C-terminal domain"/>
    <property type="match status" value="1"/>
</dbReference>
<dbReference type="InterPro" id="IPR050267">
    <property type="entry name" value="Anti-sigma-factor_SerPK"/>
</dbReference>
<dbReference type="Proteomes" id="UP001500016">
    <property type="component" value="Unassembled WGS sequence"/>
</dbReference>
<evidence type="ECO:0000313" key="1">
    <source>
        <dbReference type="EMBL" id="GAA2089021.1"/>
    </source>
</evidence>
<name>A0ABN2WF60_9ACTN</name>
<sequence length="72" mass="8141">MPDQWCASTVIRTLDGVRIEVYDRSPALPVRPFGADLWRESGRGLAMVELVTAKWDVVAHEEGKTVWCELRA</sequence>